<reference evidence="2 3" key="1">
    <citation type="submission" date="2015-09" db="EMBL/GenBank/DDBJ databases">
        <authorList>
            <consortium name="Pathogen Informatics"/>
        </authorList>
    </citation>
    <scope>NUCLEOTIDE SEQUENCE [LARGE SCALE GENOMIC DNA]</scope>
    <source>
        <strain evidence="2 3">2789STDY5834885</strain>
    </source>
</reference>
<sequence>MGKRIVAIMGSMDNDIDMVSYVKNLMREKDLSLTDVAKMSGVTKQAIYDSLTRPNTNYCAIKRILQAVGRDIEIIRKDGKEVEFDQNALQKALDQEQPRLGKLKNILASIGYELAVIEDDE</sequence>
<dbReference type="EMBL" id="CZAL01000005">
    <property type="protein sequence ID" value="CUP04757.1"/>
    <property type="molecule type" value="Genomic_DNA"/>
</dbReference>
<dbReference type="SUPFAM" id="SSF47413">
    <property type="entry name" value="lambda repressor-like DNA-binding domains"/>
    <property type="match status" value="1"/>
</dbReference>
<dbReference type="InterPro" id="IPR010982">
    <property type="entry name" value="Lambda_DNA-bd_dom_sf"/>
</dbReference>
<dbReference type="InterPro" id="IPR001387">
    <property type="entry name" value="Cro/C1-type_HTH"/>
</dbReference>
<dbReference type="GO" id="GO:0003677">
    <property type="term" value="F:DNA binding"/>
    <property type="evidence" value="ECO:0007669"/>
    <property type="project" value="InterPro"/>
</dbReference>
<dbReference type="InterPro" id="IPR007394">
    <property type="entry name" value="UPF0122"/>
</dbReference>
<organism evidence="2 3">
    <name type="scientific">Fusicatenibacter saccharivorans</name>
    <dbReference type="NCBI Taxonomy" id="1150298"/>
    <lineage>
        <taxon>Bacteria</taxon>
        <taxon>Bacillati</taxon>
        <taxon>Bacillota</taxon>
        <taxon>Clostridia</taxon>
        <taxon>Lachnospirales</taxon>
        <taxon>Lachnospiraceae</taxon>
        <taxon>Fusicatenibacter</taxon>
    </lineage>
</organism>
<evidence type="ECO:0000259" key="1">
    <source>
        <dbReference type="PROSITE" id="PS50943"/>
    </source>
</evidence>
<feature type="domain" description="HTH cro/C1-type" evidence="1">
    <location>
        <begin position="22"/>
        <end position="47"/>
    </location>
</feature>
<gene>
    <name evidence="2" type="ORF">ERS852498_01110</name>
</gene>
<evidence type="ECO:0000313" key="3">
    <source>
        <dbReference type="Proteomes" id="UP000095709"/>
    </source>
</evidence>
<dbReference type="PROSITE" id="PS50943">
    <property type="entry name" value="HTH_CROC1"/>
    <property type="match status" value="1"/>
</dbReference>
<dbReference type="AlphaFoldDB" id="A0A174K3Y2"/>
<dbReference type="Proteomes" id="UP000095709">
    <property type="component" value="Unassembled WGS sequence"/>
</dbReference>
<name>A0A174K3Y2_9FIRM</name>
<evidence type="ECO:0000313" key="2">
    <source>
        <dbReference type="EMBL" id="CUP04757.1"/>
    </source>
</evidence>
<dbReference type="Pfam" id="PF04297">
    <property type="entry name" value="UPF0122"/>
    <property type="match status" value="1"/>
</dbReference>
<dbReference type="RefSeq" id="WP_055265935.1">
    <property type="nucleotide sequence ID" value="NZ_CZAL01000005.1"/>
</dbReference>
<proteinExistence type="predicted"/>
<accession>A0A174K3Y2</accession>
<protein>
    <submittedName>
        <fullName evidence="2">Uncharacterized protein conserved in bacteria</fullName>
    </submittedName>
</protein>